<dbReference type="SMART" id="SM00421">
    <property type="entry name" value="HTH_LUXR"/>
    <property type="match status" value="1"/>
</dbReference>
<dbReference type="InterPro" id="IPR000792">
    <property type="entry name" value="Tscrpt_reg_LuxR_C"/>
</dbReference>
<keyword evidence="2" id="KW-0238">DNA-binding</keyword>
<dbReference type="InterPro" id="IPR016032">
    <property type="entry name" value="Sig_transdc_resp-reg_C-effctor"/>
</dbReference>
<dbReference type="PROSITE" id="PS50043">
    <property type="entry name" value="HTH_LUXR_2"/>
    <property type="match status" value="1"/>
</dbReference>
<keyword evidence="1" id="KW-0805">Transcription regulation</keyword>
<dbReference type="OrthoDB" id="9796655at2"/>
<dbReference type="Pfam" id="PF03472">
    <property type="entry name" value="Autoind_bind"/>
    <property type="match status" value="1"/>
</dbReference>
<evidence type="ECO:0000256" key="3">
    <source>
        <dbReference type="ARBA" id="ARBA00023163"/>
    </source>
</evidence>
<dbReference type="InterPro" id="IPR005143">
    <property type="entry name" value="TF_LuxR_autoind-bd_dom"/>
</dbReference>
<dbReference type="InterPro" id="IPR036693">
    <property type="entry name" value="TF_LuxR_autoind-bd_dom_sf"/>
</dbReference>
<accession>A0A2A4ENU5</accession>
<evidence type="ECO:0000313" key="6">
    <source>
        <dbReference type="Proteomes" id="UP000218022"/>
    </source>
</evidence>
<feature type="domain" description="HTH luxR-type" evidence="4">
    <location>
        <begin position="223"/>
        <end position="288"/>
    </location>
</feature>
<dbReference type="InterPro" id="IPR036388">
    <property type="entry name" value="WH-like_DNA-bd_sf"/>
</dbReference>
<dbReference type="CDD" id="cd06170">
    <property type="entry name" value="LuxR_C_like"/>
    <property type="match status" value="1"/>
</dbReference>
<name>A0A2A4ENU5_9BURK</name>
<evidence type="ECO:0000259" key="4">
    <source>
        <dbReference type="PROSITE" id="PS50043"/>
    </source>
</evidence>
<dbReference type="GO" id="GO:0003677">
    <property type="term" value="F:DNA binding"/>
    <property type="evidence" value="ECO:0007669"/>
    <property type="project" value="UniProtKB-KW"/>
</dbReference>
<dbReference type="Gene3D" id="3.30.450.80">
    <property type="entry name" value="Transcription factor LuxR-like, autoinducer-binding domain"/>
    <property type="match status" value="1"/>
</dbReference>
<dbReference type="GO" id="GO:0006355">
    <property type="term" value="P:regulation of DNA-templated transcription"/>
    <property type="evidence" value="ECO:0007669"/>
    <property type="project" value="InterPro"/>
</dbReference>
<organism evidence="5 6">
    <name type="scientific">Paraburkholderia acidicola</name>
    <dbReference type="NCBI Taxonomy" id="1912599"/>
    <lineage>
        <taxon>Bacteria</taxon>
        <taxon>Pseudomonadati</taxon>
        <taxon>Pseudomonadota</taxon>
        <taxon>Betaproteobacteria</taxon>
        <taxon>Burkholderiales</taxon>
        <taxon>Burkholderiaceae</taxon>
        <taxon>Paraburkholderia</taxon>
    </lineage>
</organism>
<dbReference type="SUPFAM" id="SSF46894">
    <property type="entry name" value="C-terminal effector domain of the bipartite response regulators"/>
    <property type="match status" value="1"/>
</dbReference>
<dbReference type="EMBL" id="MTZV01000006">
    <property type="protein sequence ID" value="PCE22485.1"/>
    <property type="molecule type" value="Genomic_DNA"/>
</dbReference>
<gene>
    <name evidence="5" type="ORF">BWP39_22670</name>
</gene>
<dbReference type="Pfam" id="PF00196">
    <property type="entry name" value="GerE"/>
    <property type="match status" value="1"/>
</dbReference>
<comment type="caution">
    <text evidence="5">The sequence shown here is derived from an EMBL/GenBank/DDBJ whole genome shotgun (WGS) entry which is preliminary data.</text>
</comment>
<evidence type="ECO:0000313" key="5">
    <source>
        <dbReference type="EMBL" id="PCE22485.1"/>
    </source>
</evidence>
<proteinExistence type="predicted"/>
<reference evidence="5 6" key="1">
    <citation type="submission" date="2017-01" db="EMBL/GenBank/DDBJ databases">
        <title>Whole-Genome Shotgun Sequencing of Two beta-Proteobacterial Species in Search of the Bulgecin Biosynthetic Cluster.</title>
        <authorList>
            <person name="Horsman M.E."/>
            <person name="Marous D.R."/>
            <person name="Li R."/>
            <person name="Oliver R.A."/>
            <person name="Byun B."/>
            <person name="Emrich S.J."/>
            <person name="Boggess B."/>
            <person name="Townsend C.A."/>
            <person name="Mobashery S."/>
        </authorList>
    </citation>
    <scope>NUCLEOTIDE SEQUENCE [LARGE SCALE GENOMIC DNA]</scope>
    <source>
        <strain evidence="5 6">ATCC 31363</strain>
    </source>
</reference>
<dbReference type="Proteomes" id="UP000218022">
    <property type="component" value="Unassembled WGS sequence"/>
</dbReference>
<evidence type="ECO:0000256" key="2">
    <source>
        <dbReference type="ARBA" id="ARBA00023125"/>
    </source>
</evidence>
<keyword evidence="3" id="KW-0804">Transcription</keyword>
<dbReference type="AlphaFoldDB" id="A0A2A4ENU5"/>
<evidence type="ECO:0000256" key="1">
    <source>
        <dbReference type="ARBA" id="ARBA00023015"/>
    </source>
</evidence>
<dbReference type="SUPFAM" id="SSF75516">
    <property type="entry name" value="Pheromone-binding domain of LuxR-like quorum-sensing transcription factors"/>
    <property type="match status" value="1"/>
</dbReference>
<protein>
    <recommendedName>
        <fullName evidence="4">HTH luxR-type domain-containing protein</fullName>
    </recommendedName>
</protein>
<dbReference type="Gene3D" id="1.10.10.10">
    <property type="entry name" value="Winged helix-like DNA-binding domain superfamily/Winged helix DNA-binding domain"/>
    <property type="match status" value="1"/>
</dbReference>
<sequence>MLVAWPLTKTQSGAMNDTDEEGTRFITFSDADLNGRAGTAPEPGDRLLGQLAQHLAAAPDSATRQQLVRTALRAAGFDSLCYCRVLRIGEFISRCAWFDTYSPPGWPARYAQEDFFQIDPRPGITACIEWPAAWDLDTLFSGTLAPRCETFARRFVTVAQQHGLNSGVSFGVATAHPLEHSIVMLSSAQHGRGWIVDTTLGAAYAIGTAIHAFIEARARHLLPVPSGERLSEAQRAILRFVTQGISDREMAEKLTMSPHNVRYHLRQLKKIYNAQNRVQLAYIAGRLLDD</sequence>